<evidence type="ECO:0000313" key="3">
    <source>
        <dbReference type="Proteomes" id="UP000317624"/>
    </source>
</evidence>
<dbReference type="PROSITE" id="PS51257">
    <property type="entry name" value="PROKAR_LIPOPROTEIN"/>
    <property type="match status" value="1"/>
</dbReference>
<feature type="signal peptide" evidence="1">
    <location>
        <begin position="1"/>
        <end position="24"/>
    </location>
</feature>
<dbReference type="AlphaFoldDB" id="A0A558BUD4"/>
<evidence type="ECO:0000313" key="2">
    <source>
        <dbReference type="EMBL" id="TVT40115.1"/>
    </source>
</evidence>
<name>A0A558BUD4_9BACT</name>
<dbReference type="OrthoDB" id="838623at2"/>
<reference evidence="2 3" key="1">
    <citation type="submission" date="2019-07" db="EMBL/GenBank/DDBJ databases">
        <title>Hymenobacter sp. straun FUR1 Genome sequencing and assembly.</title>
        <authorList>
            <person name="Chhetri G."/>
        </authorList>
    </citation>
    <scope>NUCLEOTIDE SEQUENCE [LARGE SCALE GENOMIC DNA]</scope>
    <source>
        <strain evidence="2 3">Fur1</strain>
    </source>
</reference>
<proteinExistence type="predicted"/>
<dbReference type="EMBL" id="VMRJ01000003">
    <property type="protein sequence ID" value="TVT40115.1"/>
    <property type="molecule type" value="Genomic_DNA"/>
</dbReference>
<dbReference type="Proteomes" id="UP000317624">
    <property type="component" value="Unassembled WGS sequence"/>
</dbReference>
<evidence type="ECO:0000256" key="1">
    <source>
        <dbReference type="SAM" id="SignalP"/>
    </source>
</evidence>
<comment type="caution">
    <text evidence="2">The sequence shown here is derived from an EMBL/GenBank/DDBJ whole genome shotgun (WGS) entry which is preliminary data.</text>
</comment>
<organism evidence="2 3">
    <name type="scientific">Hymenobacter setariae</name>
    <dbReference type="NCBI Taxonomy" id="2594794"/>
    <lineage>
        <taxon>Bacteria</taxon>
        <taxon>Pseudomonadati</taxon>
        <taxon>Bacteroidota</taxon>
        <taxon>Cytophagia</taxon>
        <taxon>Cytophagales</taxon>
        <taxon>Hymenobacteraceae</taxon>
        <taxon>Hymenobacter</taxon>
    </lineage>
</organism>
<feature type="chain" id="PRO_5021887825" evidence="1">
    <location>
        <begin position="25"/>
        <end position="127"/>
    </location>
</feature>
<accession>A0A558BUD4</accession>
<dbReference type="RefSeq" id="WP_144847688.1">
    <property type="nucleotide sequence ID" value="NZ_VMRJ01000003.1"/>
</dbReference>
<keyword evidence="1" id="KW-0732">Signal</keyword>
<gene>
    <name evidence="2" type="ORF">FNT36_11490</name>
</gene>
<protein>
    <submittedName>
        <fullName evidence="2">Uncharacterized protein</fullName>
    </submittedName>
</protein>
<keyword evidence="3" id="KW-1185">Reference proteome</keyword>
<sequence length="127" mass="13578">MKNATLYYLLGASLLSASSCTKDADPGVELPSVPCALTSSYAKPIADLEGLIRFDQVLQQYVVWRAIPGTYDSVDIGVVCGDLPSYLKTAGTKVRFSGIYRGQGQPAPSSPAGTTYYYLELSKIATL</sequence>